<dbReference type="Proteomes" id="UP001152561">
    <property type="component" value="Unassembled WGS sequence"/>
</dbReference>
<comment type="caution">
    <text evidence="2">The sequence shown here is derived from an EMBL/GenBank/DDBJ whole genome shotgun (WGS) entry which is preliminary data.</text>
</comment>
<accession>A0A9Q1L366</accession>
<gene>
    <name evidence="2" type="ORF">K7X08_028865</name>
</gene>
<dbReference type="EMBL" id="JAJAGQ010000024">
    <property type="protein sequence ID" value="KAJ8526388.1"/>
    <property type="molecule type" value="Genomic_DNA"/>
</dbReference>
<evidence type="ECO:0000313" key="3">
    <source>
        <dbReference type="Proteomes" id="UP001152561"/>
    </source>
</evidence>
<keyword evidence="3" id="KW-1185">Reference proteome</keyword>
<evidence type="ECO:0000256" key="1">
    <source>
        <dbReference type="SAM" id="MobiDB-lite"/>
    </source>
</evidence>
<reference evidence="3" key="1">
    <citation type="journal article" date="2023" name="Proc. Natl. Acad. Sci. U.S.A.">
        <title>Genomic and structural basis for evolution of tropane alkaloid biosynthesis.</title>
        <authorList>
            <person name="Wanga Y.-J."/>
            <person name="Taina T."/>
            <person name="Yua J.-Y."/>
            <person name="Lia J."/>
            <person name="Xua B."/>
            <person name="Chenc J."/>
            <person name="D'Auriad J.C."/>
            <person name="Huanga J.-P."/>
            <person name="Huanga S.-X."/>
        </authorList>
    </citation>
    <scope>NUCLEOTIDE SEQUENCE [LARGE SCALE GENOMIC DNA]</scope>
    <source>
        <strain evidence="3">cv. KIB-2019</strain>
    </source>
</reference>
<organism evidence="2 3">
    <name type="scientific">Anisodus acutangulus</name>
    <dbReference type="NCBI Taxonomy" id="402998"/>
    <lineage>
        <taxon>Eukaryota</taxon>
        <taxon>Viridiplantae</taxon>
        <taxon>Streptophyta</taxon>
        <taxon>Embryophyta</taxon>
        <taxon>Tracheophyta</taxon>
        <taxon>Spermatophyta</taxon>
        <taxon>Magnoliopsida</taxon>
        <taxon>eudicotyledons</taxon>
        <taxon>Gunneridae</taxon>
        <taxon>Pentapetalae</taxon>
        <taxon>asterids</taxon>
        <taxon>lamiids</taxon>
        <taxon>Solanales</taxon>
        <taxon>Solanaceae</taxon>
        <taxon>Solanoideae</taxon>
        <taxon>Hyoscyameae</taxon>
        <taxon>Anisodus</taxon>
    </lineage>
</organism>
<proteinExistence type="predicted"/>
<name>A0A9Q1L366_9SOLA</name>
<dbReference type="AlphaFoldDB" id="A0A9Q1L366"/>
<feature type="compositionally biased region" description="Basic and acidic residues" evidence="1">
    <location>
        <begin position="1"/>
        <end position="26"/>
    </location>
</feature>
<evidence type="ECO:0000313" key="2">
    <source>
        <dbReference type="EMBL" id="KAJ8526388.1"/>
    </source>
</evidence>
<feature type="region of interest" description="Disordered" evidence="1">
    <location>
        <begin position="1"/>
        <end position="33"/>
    </location>
</feature>
<protein>
    <submittedName>
        <fullName evidence="2">Uncharacterized protein</fullName>
    </submittedName>
</protein>
<sequence length="118" mass="12810">MKIHLGEGDRVGNHLEDKSKNSKIDDLSGPTEVVDEGMKEGDQVVDDAVDGCVKVGDDVVDDAVDGGKISGDEELGIGKSSRDELQDYVGDHVAEEERNVMEEVDWSVVPDTEFSKFT</sequence>